<dbReference type="OrthoDB" id="9783294at2"/>
<dbReference type="Gene3D" id="3.30.70.360">
    <property type="match status" value="1"/>
</dbReference>
<dbReference type="SUPFAM" id="SSF53187">
    <property type="entry name" value="Zn-dependent exopeptidases"/>
    <property type="match status" value="1"/>
</dbReference>
<dbReference type="GO" id="GO:0046872">
    <property type="term" value="F:metal ion binding"/>
    <property type="evidence" value="ECO:0007669"/>
    <property type="project" value="UniProtKB-KW"/>
</dbReference>
<keyword evidence="4" id="KW-0862">Zinc</keyword>
<dbReference type="Gene3D" id="3.40.630.10">
    <property type="entry name" value="Zn peptidases"/>
    <property type="match status" value="1"/>
</dbReference>
<reference evidence="7 8" key="1">
    <citation type="submission" date="2019-07" db="EMBL/GenBank/DDBJ databases">
        <title>Complete genome of Crassaminicella thermophila SY095.</title>
        <authorList>
            <person name="Li X."/>
        </authorList>
    </citation>
    <scope>NUCLEOTIDE SEQUENCE [LARGE SCALE GENOMIC DNA]</scope>
    <source>
        <strain evidence="7 8">SY095</strain>
    </source>
</reference>
<evidence type="ECO:0000256" key="2">
    <source>
        <dbReference type="ARBA" id="ARBA00022723"/>
    </source>
</evidence>
<dbReference type="InterPro" id="IPR050072">
    <property type="entry name" value="Peptidase_M20A"/>
</dbReference>
<evidence type="ECO:0000259" key="6">
    <source>
        <dbReference type="Pfam" id="PF07687"/>
    </source>
</evidence>
<evidence type="ECO:0000313" key="7">
    <source>
        <dbReference type="EMBL" id="QEK13035.1"/>
    </source>
</evidence>
<dbReference type="InterPro" id="IPR002933">
    <property type="entry name" value="Peptidase_M20"/>
</dbReference>
<dbReference type="PIRSF" id="PIRSF037238">
    <property type="entry name" value="Carboxypeptidase_G2"/>
    <property type="match status" value="1"/>
</dbReference>
<proteinExistence type="predicted"/>
<dbReference type="InterPro" id="IPR001261">
    <property type="entry name" value="ArgE/DapE_CS"/>
</dbReference>
<organism evidence="7 8">
    <name type="scientific">Crassaminicella thermophila</name>
    <dbReference type="NCBI Taxonomy" id="2599308"/>
    <lineage>
        <taxon>Bacteria</taxon>
        <taxon>Bacillati</taxon>
        <taxon>Bacillota</taxon>
        <taxon>Clostridia</taxon>
        <taxon>Eubacteriales</taxon>
        <taxon>Clostridiaceae</taxon>
        <taxon>Crassaminicella</taxon>
    </lineage>
</organism>
<evidence type="ECO:0000256" key="5">
    <source>
        <dbReference type="PIRSR" id="PIRSR037238-1"/>
    </source>
</evidence>
<dbReference type="Pfam" id="PF07687">
    <property type="entry name" value="M20_dimer"/>
    <property type="match status" value="1"/>
</dbReference>
<dbReference type="PANTHER" id="PTHR43808:SF9">
    <property type="entry name" value="BLL0789 PROTEIN"/>
    <property type="match status" value="1"/>
</dbReference>
<feature type="active site" evidence="5">
    <location>
        <position position="81"/>
    </location>
</feature>
<feature type="domain" description="Peptidase M20 dimerisation" evidence="6">
    <location>
        <begin position="178"/>
        <end position="276"/>
    </location>
</feature>
<dbReference type="CDD" id="cd03885">
    <property type="entry name" value="M20_CPDG2"/>
    <property type="match status" value="1"/>
</dbReference>
<protein>
    <submittedName>
        <fullName evidence="7">M20 family metallopeptidase</fullName>
    </submittedName>
</protein>
<dbReference type="RefSeq" id="WP_148810172.1">
    <property type="nucleotide sequence ID" value="NZ_CP042243.1"/>
</dbReference>
<dbReference type="InterPro" id="IPR036264">
    <property type="entry name" value="Bact_exopeptidase_dim_dom"/>
</dbReference>
<dbReference type="Pfam" id="PF01546">
    <property type="entry name" value="Peptidase_M20"/>
    <property type="match status" value="1"/>
</dbReference>
<dbReference type="GO" id="GO:0016787">
    <property type="term" value="F:hydrolase activity"/>
    <property type="evidence" value="ECO:0007669"/>
    <property type="project" value="UniProtKB-KW"/>
</dbReference>
<evidence type="ECO:0000313" key="8">
    <source>
        <dbReference type="Proteomes" id="UP000324646"/>
    </source>
</evidence>
<dbReference type="KEGG" id="crs:FQB35_12305"/>
<keyword evidence="2" id="KW-0479">Metal-binding</keyword>
<dbReference type="Proteomes" id="UP000324646">
    <property type="component" value="Chromosome"/>
</dbReference>
<dbReference type="SUPFAM" id="SSF55031">
    <property type="entry name" value="Bacterial exopeptidase dimerisation domain"/>
    <property type="match status" value="1"/>
</dbReference>
<dbReference type="AlphaFoldDB" id="A0A5C0SEH9"/>
<evidence type="ECO:0000256" key="1">
    <source>
        <dbReference type="ARBA" id="ARBA00001947"/>
    </source>
</evidence>
<dbReference type="PANTHER" id="PTHR43808">
    <property type="entry name" value="ACETYLORNITHINE DEACETYLASE"/>
    <property type="match status" value="1"/>
</dbReference>
<dbReference type="InterPro" id="IPR011650">
    <property type="entry name" value="Peptidase_M20_dimer"/>
</dbReference>
<accession>A0A5C0SEH9</accession>
<keyword evidence="3" id="KW-0378">Hydrolase</keyword>
<gene>
    <name evidence="7" type="ORF">FQB35_12305</name>
</gene>
<dbReference type="PROSITE" id="PS00758">
    <property type="entry name" value="ARGE_DAPE_CPG2_1"/>
    <property type="match status" value="1"/>
</dbReference>
<keyword evidence="8" id="KW-1185">Reference proteome</keyword>
<evidence type="ECO:0000256" key="4">
    <source>
        <dbReference type="ARBA" id="ARBA00022833"/>
    </source>
</evidence>
<feature type="active site" description="Proton acceptor" evidence="5">
    <location>
        <position position="142"/>
    </location>
</feature>
<dbReference type="InterPro" id="IPR017150">
    <property type="entry name" value="Pept_M20_glutamate_carboxypep"/>
</dbReference>
<dbReference type="EMBL" id="CP042243">
    <property type="protein sequence ID" value="QEK13035.1"/>
    <property type="molecule type" value="Genomic_DNA"/>
</dbReference>
<sequence length="381" mass="41957">MELYELNLDEYLKHLEILVNTDSGSKDPEGIKKVAVYLGDLYIQMGWSVKVHQFDDEAGPCLEIRNTNEENIDLLLIGHMDTVFPKGTAKERPFDIKGDKVYGPGVVDMKSGLLSMYYVLKSLKLNQLERVPSICIALNSDEEISSMFSYKWIEGLARKSKASIVLEPARKNGALVKERKGVLKYSIDFTGVAAHAGVEPEKGVSAITELGYWILELNKLNDYDAGTTVNVGVVSGGSAPNVVAEKANAVVDIRFKFEEELQKVERLLKVLSENPKLKGMKVSVTKLGFRPPLNPSEESKKLYKLVEEVGKELEINIKWVSTGGGSDANFTSFVGVPTVDTLGPIGAGAHGIDEYLEISSIEPRLNLLRGVIIKILNIKDS</sequence>
<name>A0A5C0SEH9_CRATE</name>
<evidence type="ECO:0000256" key="3">
    <source>
        <dbReference type="ARBA" id="ARBA00022801"/>
    </source>
</evidence>
<comment type="cofactor">
    <cofactor evidence="1">
        <name>Zn(2+)</name>
        <dbReference type="ChEBI" id="CHEBI:29105"/>
    </cofactor>
</comment>